<sequence length="356" mass="41083">MFVPAPDAFAEILKMDTTKWFSPGKRIEGKGGNAADKRYISRTQKVLRDKFQAGQLTAVLSEKHIGKLVKRFGDRSAPLVELRDRIKSSSDWRDIAIISGQLAAGEIAGGIPKTRSNLKALIEFRKLEYISWVLRKKLYYDQETKWDLEIAAPSRILNSRTSQAFRSPAAFEVWKSTPFPVLHPCEFLTLGYVLQQVTQQRRMLSDVSIQEKPSQVKTIFVENYLLKNSQWPDKSTMWEATPIDRIKTFTERNGSPFIDTFVQYIELVDHSENPKLASVSPEHRNAINSYIRSCLFLISVFCCFAIRMRQDWKYWEQTALRAGFEYADLIHDFHDFEREVQPNSCTPSEKTQLVTL</sequence>
<keyword evidence="2" id="KW-1185">Reference proteome</keyword>
<dbReference type="RefSeq" id="WP_093963824.1">
    <property type="nucleotide sequence ID" value="NZ_FXYG01000003.1"/>
</dbReference>
<evidence type="ECO:0000313" key="2">
    <source>
        <dbReference type="Proteomes" id="UP000202485"/>
    </source>
</evidence>
<dbReference type="EMBL" id="FXYG01000003">
    <property type="protein sequence ID" value="SMX43824.1"/>
    <property type="molecule type" value="Genomic_DNA"/>
</dbReference>
<reference evidence="2" key="1">
    <citation type="submission" date="2017-05" db="EMBL/GenBank/DDBJ databases">
        <authorList>
            <person name="Rodrigo-Torres L."/>
            <person name="Arahal R. D."/>
            <person name="Lucena T."/>
        </authorList>
    </citation>
    <scope>NUCLEOTIDE SEQUENCE [LARGE SCALE GENOMIC DNA]</scope>
    <source>
        <strain evidence="2">CECT 8715</strain>
    </source>
</reference>
<evidence type="ECO:0000313" key="1">
    <source>
        <dbReference type="EMBL" id="SMX43824.1"/>
    </source>
</evidence>
<dbReference type="Proteomes" id="UP000202485">
    <property type="component" value="Unassembled WGS sequence"/>
</dbReference>
<dbReference type="OrthoDB" id="2376237at2"/>
<organism evidence="1 2">
    <name type="scientific">Ruegeria arenilitoris</name>
    <dbReference type="NCBI Taxonomy" id="1173585"/>
    <lineage>
        <taxon>Bacteria</taxon>
        <taxon>Pseudomonadati</taxon>
        <taxon>Pseudomonadota</taxon>
        <taxon>Alphaproteobacteria</taxon>
        <taxon>Rhodobacterales</taxon>
        <taxon>Roseobacteraceae</taxon>
        <taxon>Ruegeria</taxon>
    </lineage>
</organism>
<name>A0A238KM14_9RHOB</name>
<protein>
    <submittedName>
        <fullName evidence="1">Uncharacterized protein</fullName>
    </submittedName>
</protein>
<accession>A0A238KM14</accession>
<gene>
    <name evidence="1" type="ORF">RUA8715_02283</name>
</gene>
<proteinExistence type="predicted"/>
<dbReference type="AlphaFoldDB" id="A0A238KM14"/>